<evidence type="ECO:0000313" key="2">
    <source>
        <dbReference type="EMBL" id="RNA33898.1"/>
    </source>
</evidence>
<proteinExistence type="predicted"/>
<dbReference type="Proteomes" id="UP000276133">
    <property type="component" value="Unassembled WGS sequence"/>
</dbReference>
<protein>
    <submittedName>
        <fullName evidence="2">Uncharacterized protein</fullName>
    </submittedName>
</protein>
<name>A0A3M7SEA2_BRAPC</name>
<accession>A0A3M7SEA2</accession>
<evidence type="ECO:0000256" key="1">
    <source>
        <dbReference type="SAM" id="MobiDB-lite"/>
    </source>
</evidence>
<dbReference type="EMBL" id="REGN01001556">
    <property type="protein sequence ID" value="RNA33898.1"/>
    <property type="molecule type" value="Genomic_DNA"/>
</dbReference>
<feature type="region of interest" description="Disordered" evidence="1">
    <location>
        <begin position="1"/>
        <end position="27"/>
    </location>
</feature>
<gene>
    <name evidence="2" type="ORF">BpHYR1_024477</name>
</gene>
<keyword evidence="3" id="KW-1185">Reference proteome</keyword>
<comment type="caution">
    <text evidence="2">The sequence shown here is derived from an EMBL/GenBank/DDBJ whole genome shotgun (WGS) entry which is preliminary data.</text>
</comment>
<reference evidence="2 3" key="1">
    <citation type="journal article" date="2018" name="Sci. Rep.">
        <title>Genomic signatures of local adaptation to the degree of environmental predictability in rotifers.</title>
        <authorList>
            <person name="Franch-Gras L."/>
            <person name="Hahn C."/>
            <person name="Garcia-Roger E.M."/>
            <person name="Carmona M.J."/>
            <person name="Serra M."/>
            <person name="Gomez A."/>
        </authorList>
    </citation>
    <scope>NUCLEOTIDE SEQUENCE [LARGE SCALE GENOMIC DNA]</scope>
    <source>
        <strain evidence="2">HYR1</strain>
    </source>
</reference>
<sequence>MDGLAENVNRSSPKNVTMMKSEDDKTNSVTLVKSKSFDLQQNDKDSDVESSFGENLITIDGNLSVYNLNAAEKGVNYREKAMAAILTLQETLNVVKKALSQHANLVPCLN</sequence>
<dbReference type="AlphaFoldDB" id="A0A3M7SEA2"/>
<organism evidence="2 3">
    <name type="scientific">Brachionus plicatilis</name>
    <name type="common">Marine rotifer</name>
    <name type="synonym">Brachionus muelleri</name>
    <dbReference type="NCBI Taxonomy" id="10195"/>
    <lineage>
        <taxon>Eukaryota</taxon>
        <taxon>Metazoa</taxon>
        <taxon>Spiralia</taxon>
        <taxon>Gnathifera</taxon>
        <taxon>Rotifera</taxon>
        <taxon>Eurotatoria</taxon>
        <taxon>Monogononta</taxon>
        <taxon>Pseudotrocha</taxon>
        <taxon>Ploima</taxon>
        <taxon>Brachionidae</taxon>
        <taxon>Brachionus</taxon>
    </lineage>
</organism>
<evidence type="ECO:0000313" key="3">
    <source>
        <dbReference type="Proteomes" id="UP000276133"/>
    </source>
</evidence>